<dbReference type="Proteomes" id="UP000198704">
    <property type="component" value="Unassembled WGS sequence"/>
</dbReference>
<name>A0A1G9RVV8_9HYPH</name>
<evidence type="ECO:0000256" key="1">
    <source>
        <dbReference type="SAM" id="MobiDB-lite"/>
    </source>
</evidence>
<dbReference type="RefSeq" id="WP_143012191.1">
    <property type="nucleotide sequence ID" value="NZ_FNHS01000001.1"/>
</dbReference>
<evidence type="ECO:0000313" key="3">
    <source>
        <dbReference type="EMBL" id="SDM27353.1"/>
    </source>
</evidence>
<organism evidence="3 4">
    <name type="scientific">Methylobacterium phyllostachyos</name>
    <dbReference type="NCBI Taxonomy" id="582672"/>
    <lineage>
        <taxon>Bacteria</taxon>
        <taxon>Pseudomonadati</taxon>
        <taxon>Pseudomonadota</taxon>
        <taxon>Alphaproteobacteria</taxon>
        <taxon>Hyphomicrobiales</taxon>
        <taxon>Methylobacteriaceae</taxon>
        <taxon>Methylobacterium</taxon>
    </lineage>
</organism>
<feature type="domain" description="Thoeris anti-defense 2-like" evidence="2">
    <location>
        <begin position="30"/>
        <end position="105"/>
    </location>
</feature>
<dbReference type="EMBL" id="FNHS01000001">
    <property type="protein sequence ID" value="SDM27353.1"/>
    <property type="molecule type" value="Genomic_DNA"/>
</dbReference>
<dbReference type="AlphaFoldDB" id="A0A1G9RVV8"/>
<reference evidence="4" key="1">
    <citation type="submission" date="2016-10" db="EMBL/GenBank/DDBJ databases">
        <authorList>
            <person name="Varghese N."/>
            <person name="Submissions S."/>
        </authorList>
    </citation>
    <scope>NUCLEOTIDE SEQUENCE [LARGE SCALE GENOMIC DNA]</scope>
    <source>
        <strain evidence="4">BL47</strain>
    </source>
</reference>
<keyword evidence="4" id="KW-1185">Reference proteome</keyword>
<sequence>MTDDKPDDWPWPELVNYEPDTGSRPPAEGSFETVSEWIRMGFRARRKGWAPGIYVRAVHSEGTFEHEPPDVIHIWAYKQFPGGGVILKPREWVWAHHDVLEMDWERILPRPEHEEVIEERRRENDIGFAIFRISNRV</sequence>
<gene>
    <name evidence="3" type="ORF">SAMN05216360_101400</name>
</gene>
<evidence type="ECO:0000259" key="2">
    <source>
        <dbReference type="Pfam" id="PF11195"/>
    </source>
</evidence>
<dbReference type="InterPro" id="IPR021361">
    <property type="entry name" value="Tad2-like_dom"/>
</dbReference>
<accession>A0A1G9RVV8</accession>
<protein>
    <recommendedName>
        <fullName evidence="2">Thoeris anti-defense 2-like domain-containing protein</fullName>
    </recommendedName>
</protein>
<dbReference type="Pfam" id="PF11195">
    <property type="entry name" value="Tad2-like"/>
    <property type="match status" value="1"/>
</dbReference>
<evidence type="ECO:0000313" key="4">
    <source>
        <dbReference type="Proteomes" id="UP000198704"/>
    </source>
</evidence>
<feature type="region of interest" description="Disordered" evidence="1">
    <location>
        <begin position="1"/>
        <end position="29"/>
    </location>
</feature>
<proteinExistence type="predicted"/>
<dbReference type="OrthoDB" id="5491608at2"/>